<protein>
    <submittedName>
        <fullName evidence="3">Helix-turn-helix transcriptional regulator</fullName>
    </submittedName>
</protein>
<gene>
    <name evidence="3" type="ORF">SCD92_07250</name>
</gene>
<reference evidence="3 4" key="1">
    <citation type="submission" date="2023-11" db="EMBL/GenBank/DDBJ databases">
        <title>Gilvimarinus fulvus sp. nov., isolated from the surface of Kelp.</title>
        <authorList>
            <person name="Sun Y.Y."/>
            <person name="Gong Y."/>
            <person name="Du Z.J."/>
        </authorList>
    </citation>
    <scope>NUCLEOTIDE SEQUENCE [LARGE SCALE GENOMIC DNA]</scope>
    <source>
        <strain evidence="3 4">SDUM040013</strain>
    </source>
</reference>
<keyword evidence="1" id="KW-1133">Transmembrane helix</keyword>
<dbReference type="RefSeq" id="WP_302722761.1">
    <property type="nucleotide sequence ID" value="NZ_JAULRU010000569.1"/>
</dbReference>
<feature type="transmembrane region" description="Helical" evidence="1">
    <location>
        <begin position="77"/>
        <end position="96"/>
    </location>
</feature>
<name>A0ABU4RWA1_9GAMM</name>
<feature type="domain" description="HTH cro/C1-type" evidence="2">
    <location>
        <begin position="10"/>
        <end position="63"/>
    </location>
</feature>
<dbReference type="Proteomes" id="UP001273505">
    <property type="component" value="Unassembled WGS sequence"/>
</dbReference>
<comment type="caution">
    <text evidence="3">The sequence shown here is derived from an EMBL/GenBank/DDBJ whole genome shotgun (WGS) entry which is preliminary data.</text>
</comment>
<dbReference type="EMBL" id="JAXAFO010000009">
    <property type="protein sequence ID" value="MDX6849150.1"/>
    <property type="molecule type" value="Genomic_DNA"/>
</dbReference>
<keyword evidence="1" id="KW-0472">Membrane</keyword>
<keyword evidence="1" id="KW-0812">Transmembrane</keyword>
<dbReference type="SMART" id="SM00530">
    <property type="entry name" value="HTH_XRE"/>
    <property type="match status" value="1"/>
</dbReference>
<dbReference type="CDD" id="cd00093">
    <property type="entry name" value="HTH_XRE"/>
    <property type="match status" value="1"/>
</dbReference>
<proteinExistence type="predicted"/>
<dbReference type="Pfam" id="PF01381">
    <property type="entry name" value="HTH_3"/>
    <property type="match status" value="1"/>
</dbReference>
<evidence type="ECO:0000259" key="2">
    <source>
        <dbReference type="PROSITE" id="PS50943"/>
    </source>
</evidence>
<organism evidence="3 4">
    <name type="scientific">Gilvimarinus gilvus</name>
    <dbReference type="NCBI Taxonomy" id="3058038"/>
    <lineage>
        <taxon>Bacteria</taxon>
        <taxon>Pseudomonadati</taxon>
        <taxon>Pseudomonadota</taxon>
        <taxon>Gammaproteobacteria</taxon>
        <taxon>Cellvibrionales</taxon>
        <taxon>Cellvibrionaceae</taxon>
        <taxon>Gilvimarinus</taxon>
    </lineage>
</organism>
<accession>A0ABU4RWA1</accession>
<keyword evidence="4" id="KW-1185">Reference proteome</keyword>
<dbReference type="InterPro" id="IPR001387">
    <property type="entry name" value="Cro/C1-type_HTH"/>
</dbReference>
<dbReference type="InterPro" id="IPR010982">
    <property type="entry name" value="Lambda_DNA-bd_dom_sf"/>
</dbReference>
<dbReference type="Gene3D" id="1.10.260.40">
    <property type="entry name" value="lambda repressor-like DNA-binding domains"/>
    <property type="match status" value="1"/>
</dbReference>
<evidence type="ECO:0000313" key="4">
    <source>
        <dbReference type="Proteomes" id="UP001273505"/>
    </source>
</evidence>
<evidence type="ECO:0000313" key="3">
    <source>
        <dbReference type="EMBL" id="MDX6849150.1"/>
    </source>
</evidence>
<dbReference type="SUPFAM" id="SSF47413">
    <property type="entry name" value="lambda repressor-like DNA-binding domains"/>
    <property type="match status" value="1"/>
</dbReference>
<evidence type="ECO:0000256" key="1">
    <source>
        <dbReference type="SAM" id="Phobius"/>
    </source>
</evidence>
<dbReference type="PROSITE" id="PS50943">
    <property type="entry name" value="HTH_CROC1"/>
    <property type="match status" value="1"/>
</dbReference>
<sequence>MDVNINTQKLITLRNQRAWSQQHLADTAGISLRTVQRIENKGVASKESALALAAAFDLTAAELMPPVSRPWRKSRPLVFSMIAAVVLVVGIAFTTFESAENITLAVKAGYNGHTFANVTFTGQLGVVSEYELENKLRLSVLPSITSEGYVYLESRVYELEPDGQFVLVSSPNVLAEFDQPVGIQASVKSGAVYDIVIAPHR</sequence>